<evidence type="ECO:0000256" key="3">
    <source>
        <dbReference type="ARBA" id="ARBA00008747"/>
    </source>
</evidence>
<dbReference type="Gene3D" id="2.40.40.20">
    <property type="match status" value="1"/>
</dbReference>
<dbReference type="Gene3D" id="3.40.228.10">
    <property type="entry name" value="Dimethylsulfoxide Reductase, domain 2"/>
    <property type="match status" value="1"/>
</dbReference>
<dbReference type="InterPro" id="IPR006657">
    <property type="entry name" value="MoPterin_dinucl-bd_dom"/>
</dbReference>
<evidence type="ECO:0000256" key="2">
    <source>
        <dbReference type="ARBA" id="ARBA00001966"/>
    </source>
</evidence>
<dbReference type="GO" id="GO:0016020">
    <property type="term" value="C:membrane"/>
    <property type="evidence" value="ECO:0007669"/>
    <property type="project" value="TreeGrafter"/>
</dbReference>
<comment type="catalytic activity">
    <reaction evidence="14">
        <text>2 Fe(II)-[cytochrome] + nitrate + 2 H(+) = 2 Fe(III)-[cytochrome] + nitrite + H2O</text>
        <dbReference type="Rhea" id="RHEA:12909"/>
        <dbReference type="Rhea" id="RHEA-COMP:11777"/>
        <dbReference type="Rhea" id="RHEA-COMP:11778"/>
        <dbReference type="ChEBI" id="CHEBI:15377"/>
        <dbReference type="ChEBI" id="CHEBI:15378"/>
        <dbReference type="ChEBI" id="CHEBI:16301"/>
        <dbReference type="ChEBI" id="CHEBI:17632"/>
        <dbReference type="ChEBI" id="CHEBI:29033"/>
        <dbReference type="ChEBI" id="CHEBI:29034"/>
        <dbReference type="EC" id="1.9.6.1"/>
    </reaction>
</comment>
<sequence length="898" mass="97100">MKTVTRSTCCYCGVGCGVLVEAEDGRITGIAGDPDHPANFGRLCTKGRSLPLTVQSMTGRVLHPEIRTARGAKREAADWTSALDLVAQRFAQVIEQHGPDAVAFYISGQLLTEDYYVFNKLAKGLVKTNNIDTNSRLCMSSAVTGYKKAFGADGPPTCYEDLELAQTVLFAGSNMAYAHPVLFRRLEEAKAANPDVRWIVVDPRRTDMAAMADLHLAIQPGTDVALFNGMLHHLIWEGLLDRAYIDAHTVGFDALKALVREYPPRVAADICGIEEHALMQAAEWFGASPAALSLYCMGLNQSSHGTDKNLALINLHLAARQLGKPGAGPFSLTGQPNAMGGREVGGMATMLAAHRDIGNAEHRAELEALWGVSGLSDRPGLPAVEMFEAVRNGKIKAVWIACTNPVHSMPDIARVREALARAEFVVVQEAFAQTDTVPYADVLLPAASWGEKSGTVTNSERRISRVQAAVDAPGEAKPDWWIVNEVARRIEARLSSMSTLFPFDSPQAVFDEHRALTVGRDLDIGGLSYATLEAQGPQQWPFAAGAAHGQARRYADGTFATGDGRARFHATPYLPVAESVDARYPFRLVTGRLRDQWHGMSRTGRVGALFAHAPEPALTMHRTDAARRGLKDGDLVTVASRRGALVLPLQVSDDVASGTVFAPMHWNGQFLNSGGINETTVPAVDPHSAQPELKHAAVRVQAADLPWRLVAARRGGDALALQAAVQPLLRERRYASVRIEPDADGNEMLIVSAADLRAPAEWLNRLHDALGLPHGEDLLEYRDARRGHEKRVAWRDNMIDGFMLAGGTNGAAALIDRLREAAPWSGPRHAVFVDGKRPPRDKVICNCKQVTQSQITAKIAEGADLAELKSTLGCGSVCGSCVPEIRRLYESVPAAAAH</sequence>
<dbReference type="EMBL" id="SWJE01000011">
    <property type="protein sequence ID" value="TKC86263.1"/>
    <property type="molecule type" value="Genomic_DNA"/>
</dbReference>
<dbReference type="AlphaFoldDB" id="A0A4U1HYV7"/>
<feature type="domain" description="4Fe-4S Mo/W bis-MGD-type" evidence="17">
    <location>
        <begin position="2"/>
        <end position="58"/>
    </location>
</feature>
<dbReference type="CDD" id="cd02791">
    <property type="entry name" value="MopB_CT_Nitrate-R-NapA-like"/>
    <property type="match status" value="1"/>
</dbReference>
<evidence type="ECO:0000256" key="7">
    <source>
        <dbReference type="ARBA" id="ARBA00022729"/>
    </source>
</evidence>
<dbReference type="InterPro" id="IPR006656">
    <property type="entry name" value="Mopterin_OxRdtase"/>
</dbReference>
<dbReference type="InterPro" id="IPR041854">
    <property type="entry name" value="BFD-like_2Fe2S-bd_dom_sf"/>
</dbReference>
<organism evidence="18 19">
    <name type="scientific">Trinickia terrae</name>
    <dbReference type="NCBI Taxonomy" id="2571161"/>
    <lineage>
        <taxon>Bacteria</taxon>
        <taxon>Pseudomonadati</taxon>
        <taxon>Pseudomonadota</taxon>
        <taxon>Betaproteobacteria</taxon>
        <taxon>Burkholderiales</taxon>
        <taxon>Burkholderiaceae</taxon>
        <taxon>Trinickia</taxon>
    </lineage>
</organism>
<dbReference type="Gene3D" id="1.10.10.1100">
    <property type="entry name" value="BFD-like [2Fe-2S]-binding domain"/>
    <property type="match status" value="1"/>
</dbReference>
<evidence type="ECO:0000256" key="10">
    <source>
        <dbReference type="ARBA" id="ARBA00023002"/>
    </source>
</evidence>
<dbReference type="GO" id="GO:0046872">
    <property type="term" value="F:metal ion binding"/>
    <property type="evidence" value="ECO:0007669"/>
    <property type="project" value="UniProtKB-KW"/>
</dbReference>
<dbReference type="PROSITE" id="PS51669">
    <property type="entry name" value="4FE4S_MOW_BIS_MGD"/>
    <property type="match status" value="1"/>
</dbReference>
<evidence type="ECO:0000256" key="14">
    <source>
        <dbReference type="ARBA" id="ARBA00052176"/>
    </source>
</evidence>
<name>A0A4U1HYV7_9BURK</name>
<dbReference type="CDD" id="cd02754">
    <property type="entry name" value="MopB_Nitrate-R-NapA-like"/>
    <property type="match status" value="1"/>
</dbReference>
<keyword evidence="13" id="KW-0534">Nitrate assimilation</keyword>
<dbReference type="Proteomes" id="UP000305539">
    <property type="component" value="Unassembled WGS sequence"/>
</dbReference>
<keyword evidence="5" id="KW-0500">Molybdenum</keyword>
<keyword evidence="9" id="KW-0249">Electron transport</keyword>
<dbReference type="FunFam" id="3.40.228.10:FF:000002">
    <property type="entry name" value="Formate dehydrogenase subunit alpha"/>
    <property type="match status" value="1"/>
</dbReference>
<keyword evidence="9" id="KW-0813">Transport</keyword>
<comment type="cofactor">
    <cofactor evidence="1">
        <name>Mo-bis(molybdopterin guanine dinucleotide)</name>
        <dbReference type="ChEBI" id="CHEBI:60539"/>
    </cofactor>
</comment>
<keyword evidence="12" id="KW-0411">Iron-sulfur</keyword>
<dbReference type="SUPFAM" id="SSF53706">
    <property type="entry name" value="Formate dehydrogenase/DMSO reductase, domains 1-3"/>
    <property type="match status" value="1"/>
</dbReference>
<proteinExistence type="inferred from homology"/>
<dbReference type="GO" id="GO:0045333">
    <property type="term" value="P:cellular respiration"/>
    <property type="evidence" value="ECO:0007669"/>
    <property type="project" value="UniProtKB-ARBA"/>
</dbReference>
<dbReference type="Pfam" id="PF01568">
    <property type="entry name" value="Molydop_binding"/>
    <property type="match status" value="1"/>
</dbReference>
<dbReference type="InterPro" id="IPR006963">
    <property type="entry name" value="Mopterin_OxRdtase_4Fe-4S_dom"/>
</dbReference>
<dbReference type="GO" id="GO:0051539">
    <property type="term" value="F:4 iron, 4 sulfur cluster binding"/>
    <property type="evidence" value="ECO:0007669"/>
    <property type="project" value="UniProtKB-KW"/>
</dbReference>
<dbReference type="EC" id="1.9.6.1" evidence="16"/>
<dbReference type="InterPro" id="IPR041957">
    <property type="entry name" value="CT_Nitrate-R-NapA-like"/>
</dbReference>
<dbReference type="GO" id="GO:0042128">
    <property type="term" value="P:nitrate assimilation"/>
    <property type="evidence" value="ECO:0007669"/>
    <property type="project" value="UniProtKB-KW"/>
</dbReference>
<keyword evidence="7" id="KW-0732">Signal</keyword>
<evidence type="ECO:0000256" key="1">
    <source>
        <dbReference type="ARBA" id="ARBA00001942"/>
    </source>
</evidence>
<keyword evidence="8" id="KW-0574">Periplasm</keyword>
<dbReference type="OrthoDB" id="7376058at2"/>
<dbReference type="SMART" id="SM00926">
    <property type="entry name" value="Molybdop_Fe4S4"/>
    <property type="match status" value="1"/>
</dbReference>
<evidence type="ECO:0000256" key="11">
    <source>
        <dbReference type="ARBA" id="ARBA00023004"/>
    </source>
</evidence>
<dbReference type="PANTHER" id="PTHR43105">
    <property type="entry name" value="RESPIRATORY NITRATE REDUCTASE"/>
    <property type="match status" value="1"/>
</dbReference>
<dbReference type="Pfam" id="PF00384">
    <property type="entry name" value="Molybdopterin"/>
    <property type="match status" value="1"/>
</dbReference>
<comment type="similarity">
    <text evidence="3">Belongs to the prokaryotic molybdopterin-containing oxidoreductase family. NasA/NapA/NarB subfamily.</text>
</comment>
<dbReference type="PROSITE" id="PS00551">
    <property type="entry name" value="MOLYBDOPTERIN_PROK_1"/>
    <property type="match status" value="1"/>
</dbReference>
<dbReference type="GO" id="GO:1990204">
    <property type="term" value="C:oxidoreductase complex"/>
    <property type="evidence" value="ECO:0007669"/>
    <property type="project" value="UniProtKB-ARBA"/>
</dbReference>
<keyword evidence="10" id="KW-0560">Oxidoreductase</keyword>
<dbReference type="Pfam" id="PF04879">
    <property type="entry name" value="Molybdop_Fe4S4"/>
    <property type="match status" value="1"/>
</dbReference>
<dbReference type="SUPFAM" id="SSF50692">
    <property type="entry name" value="ADC-like"/>
    <property type="match status" value="1"/>
</dbReference>
<evidence type="ECO:0000256" key="15">
    <source>
        <dbReference type="ARBA" id="ARBA00055000"/>
    </source>
</evidence>
<dbReference type="InterPro" id="IPR027467">
    <property type="entry name" value="MopterinOxRdtase_cofactor_BS"/>
</dbReference>
<accession>A0A4U1HYV7</accession>
<dbReference type="InterPro" id="IPR050123">
    <property type="entry name" value="Prok_molybdopt-oxidoreductase"/>
</dbReference>
<evidence type="ECO:0000256" key="4">
    <source>
        <dbReference type="ARBA" id="ARBA00022485"/>
    </source>
</evidence>
<reference evidence="18 19" key="1">
    <citation type="submission" date="2019-04" db="EMBL/GenBank/DDBJ databases">
        <title>Trinickia sp. 7GSK02, isolated from subtropical forest soil.</title>
        <authorList>
            <person name="Gao Z.-H."/>
            <person name="Qiu L.-H."/>
        </authorList>
    </citation>
    <scope>NUCLEOTIDE SEQUENCE [LARGE SCALE GENOMIC DNA]</scope>
    <source>
        <strain evidence="18 19">7GSK02</strain>
    </source>
</reference>
<dbReference type="FunFam" id="2.40.40.20:FF:000005">
    <property type="entry name" value="Periplasmic nitrate reductase"/>
    <property type="match status" value="1"/>
</dbReference>
<protein>
    <recommendedName>
        <fullName evidence="16">nitrate reductase (cytochrome)</fullName>
        <ecNumber evidence="16">1.9.6.1</ecNumber>
    </recommendedName>
</protein>
<comment type="function">
    <text evidence="15">Catalytic subunit of the periplasmic nitrate reductase complex NapAB. Receives electrons from NapB and catalyzes the reduction of nitrate to nitrite.</text>
</comment>
<dbReference type="Pfam" id="PF04324">
    <property type="entry name" value="Fer2_BFD"/>
    <property type="match status" value="1"/>
</dbReference>
<dbReference type="PANTHER" id="PTHR43105:SF9">
    <property type="entry name" value="NADPH-FE(3+) OXIDOREDUCTASE SUBUNIT ALPHA"/>
    <property type="match status" value="1"/>
</dbReference>
<dbReference type="GO" id="GO:0050140">
    <property type="term" value="F:nitrate reductase (cytochrome) activity"/>
    <property type="evidence" value="ECO:0007669"/>
    <property type="project" value="UniProtKB-EC"/>
</dbReference>
<evidence type="ECO:0000256" key="9">
    <source>
        <dbReference type="ARBA" id="ARBA00022982"/>
    </source>
</evidence>
<evidence type="ECO:0000313" key="19">
    <source>
        <dbReference type="Proteomes" id="UP000305539"/>
    </source>
</evidence>
<comment type="caution">
    <text evidence="18">The sequence shown here is derived from an EMBL/GenBank/DDBJ whole genome shotgun (WGS) entry which is preliminary data.</text>
</comment>
<comment type="cofactor">
    <cofactor evidence="2">
        <name>[4Fe-4S] cluster</name>
        <dbReference type="ChEBI" id="CHEBI:49883"/>
    </cofactor>
</comment>
<dbReference type="RefSeq" id="WP_136896946.1">
    <property type="nucleotide sequence ID" value="NZ_SWJE01000011.1"/>
</dbReference>
<evidence type="ECO:0000256" key="8">
    <source>
        <dbReference type="ARBA" id="ARBA00022764"/>
    </source>
</evidence>
<evidence type="ECO:0000259" key="17">
    <source>
        <dbReference type="PROSITE" id="PS51669"/>
    </source>
</evidence>
<evidence type="ECO:0000256" key="16">
    <source>
        <dbReference type="ARBA" id="ARBA00067026"/>
    </source>
</evidence>
<evidence type="ECO:0000256" key="5">
    <source>
        <dbReference type="ARBA" id="ARBA00022505"/>
    </source>
</evidence>
<keyword evidence="6" id="KW-0479">Metal-binding</keyword>
<dbReference type="GO" id="GO:0043546">
    <property type="term" value="F:molybdopterin cofactor binding"/>
    <property type="evidence" value="ECO:0007669"/>
    <property type="project" value="InterPro"/>
</dbReference>
<dbReference type="InterPro" id="IPR009010">
    <property type="entry name" value="Asp_de-COase-like_dom_sf"/>
</dbReference>
<keyword evidence="11" id="KW-0408">Iron</keyword>
<gene>
    <name evidence="18" type="ORF">FAZ69_20625</name>
</gene>
<evidence type="ECO:0000256" key="12">
    <source>
        <dbReference type="ARBA" id="ARBA00023014"/>
    </source>
</evidence>
<dbReference type="Gene3D" id="2.20.25.90">
    <property type="entry name" value="ADC-like domains"/>
    <property type="match status" value="1"/>
</dbReference>
<keyword evidence="19" id="KW-1185">Reference proteome</keyword>
<evidence type="ECO:0000256" key="6">
    <source>
        <dbReference type="ARBA" id="ARBA00022723"/>
    </source>
</evidence>
<keyword evidence="4" id="KW-0004">4Fe-4S</keyword>
<dbReference type="InterPro" id="IPR007419">
    <property type="entry name" value="BFD-like_2Fe2S-bd_dom"/>
</dbReference>
<dbReference type="Gene3D" id="3.40.50.740">
    <property type="match status" value="1"/>
</dbReference>
<evidence type="ECO:0000256" key="13">
    <source>
        <dbReference type="ARBA" id="ARBA00023063"/>
    </source>
</evidence>
<evidence type="ECO:0000313" key="18">
    <source>
        <dbReference type="EMBL" id="TKC86263.1"/>
    </source>
</evidence>